<accession>A0A328AUC2</accession>
<evidence type="ECO:0000313" key="2">
    <source>
        <dbReference type="Proteomes" id="UP000249725"/>
    </source>
</evidence>
<dbReference type="Proteomes" id="UP000249725">
    <property type="component" value="Unassembled WGS sequence"/>
</dbReference>
<gene>
    <name evidence="1" type="ORF">DJ018_04085</name>
</gene>
<keyword evidence="2" id="KW-1185">Reference proteome</keyword>
<dbReference type="InterPro" id="IPR029062">
    <property type="entry name" value="Class_I_gatase-like"/>
</dbReference>
<dbReference type="EMBL" id="QFYR01000001">
    <property type="protein sequence ID" value="RAK58217.1"/>
    <property type="molecule type" value="Genomic_DNA"/>
</dbReference>
<evidence type="ECO:0000313" key="1">
    <source>
        <dbReference type="EMBL" id="RAK58217.1"/>
    </source>
</evidence>
<dbReference type="Gene3D" id="3.40.50.880">
    <property type="match status" value="1"/>
</dbReference>
<name>A0A328AUC2_9CAUL</name>
<protein>
    <submittedName>
        <fullName evidence="1">Uncharacterized protein</fullName>
    </submittedName>
</protein>
<dbReference type="AlphaFoldDB" id="A0A328AUC2"/>
<sequence>MIAALFSTAAQAAPKPAEPARTYKIVFLAGPKQHGAPGRHEYEKDLRELAWSLEHAANVQNVTTQVVVGGSPRDLSIIEGADALVIDGNGDWLRRETGALFPQFQDTDGRTYDAETTAWLAKLDALIKRKQMGVAIFHYTMWVENWVGRRYLLDWLGGLWIPYASHNPVDTWAVKPLKTRHPVLDGVKPWTFREEMYSRYFLFDNPGRTELLTATPAKPENGSGGPVAWAYQRPDGGRSLVWGGSDFHDNMHKFADYRRFLLNGILWTATGKVPRGGVSSPPPPEL</sequence>
<dbReference type="OrthoDB" id="2583792at2"/>
<organism evidence="1 2">
    <name type="scientific">Phenylobacterium deserti</name>
    <dbReference type="NCBI Taxonomy" id="1914756"/>
    <lineage>
        <taxon>Bacteria</taxon>
        <taxon>Pseudomonadati</taxon>
        <taxon>Pseudomonadota</taxon>
        <taxon>Alphaproteobacteria</taxon>
        <taxon>Caulobacterales</taxon>
        <taxon>Caulobacteraceae</taxon>
        <taxon>Phenylobacterium</taxon>
    </lineage>
</organism>
<dbReference type="SUPFAM" id="SSF52317">
    <property type="entry name" value="Class I glutamine amidotransferase-like"/>
    <property type="match status" value="1"/>
</dbReference>
<reference evidence="2" key="1">
    <citation type="submission" date="2018-05" db="EMBL/GenBank/DDBJ databases">
        <authorList>
            <person name="Li X."/>
        </authorList>
    </citation>
    <scope>NUCLEOTIDE SEQUENCE [LARGE SCALE GENOMIC DNA]</scope>
    <source>
        <strain evidence="2">YIM 73061</strain>
    </source>
</reference>
<comment type="caution">
    <text evidence="1">The sequence shown here is derived from an EMBL/GenBank/DDBJ whole genome shotgun (WGS) entry which is preliminary data.</text>
</comment>
<proteinExistence type="predicted"/>